<evidence type="ECO:0000256" key="2">
    <source>
        <dbReference type="ARBA" id="ARBA00022574"/>
    </source>
</evidence>
<feature type="compositionally biased region" description="Acidic residues" evidence="6">
    <location>
        <begin position="1"/>
        <end position="10"/>
    </location>
</feature>
<dbReference type="InterPro" id="IPR036322">
    <property type="entry name" value="WD40_repeat_dom_sf"/>
</dbReference>
<evidence type="ECO:0000256" key="6">
    <source>
        <dbReference type="SAM" id="MobiDB-lite"/>
    </source>
</evidence>
<dbReference type="PANTHER" id="PTHR13720:SF13">
    <property type="entry name" value="CILIA- AND FLAGELLA-ASSOCIATED PROTEIN 251"/>
    <property type="match status" value="1"/>
</dbReference>
<evidence type="ECO:0000256" key="1">
    <source>
        <dbReference type="ARBA" id="ARBA00004138"/>
    </source>
</evidence>
<keyword evidence="3" id="KW-0677">Repeat</keyword>
<feature type="compositionally biased region" description="Basic and acidic residues" evidence="6">
    <location>
        <begin position="11"/>
        <end position="25"/>
    </location>
</feature>
<comment type="caution">
    <text evidence="7">The sequence shown here is derived from an EMBL/GenBank/DDBJ whole genome shotgun (WGS) entry which is preliminary data.</text>
</comment>
<dbReference type="Pfam" id="PF00400">
    <property type="entry name" value="WD40"/>
    <property type="match status" value="2"/>
</dbReference>
<evidence type="ECO:0000313" key="7">
    <source>
        <dbReference type="EMBL" id="KAG2373739.1"/>
    </source>
</evidence>
<evidence type="ECO:0000256" key="3">
    <source>
        <dbReference type="ARBA" id="ARBA00022737"/>
    </source>
</evidence>
<dbReference type="InterPro" id="IPR011992">
    <property type="entry name" value="EF-hand-dom_pair"/>
</dbReference>
<dbReference type="InterPro" id="IPR050630">
    <property type="entry name" value="WD_repeat_EMAP"/>
</dbReference>
<evidence type="ECO:0000256" key="4">
    <source>
        <dbReference type="ARBA" id="ARBA00023273"/>
    </source>
</evidence>
<evidence type="ECO:0000256" key="5">
    <source>
        <dbReference type="ARBA" id="ARBA00040994"/>
    </source>
</evidence>
<name>A0AA88GFP2_NAELO</name>
<keyword evidence="2" id="KW-0853">WD repeat</keyword>
<dbReference type="SUPFAM" id="SSF50978">
    <property type="entry name" value="WD40 repeat-like"/>
    <property type="match status" value="1"/>
</dbReference>
<dbReference type="Gene3D" id="2.130.10.10">
    <property type="entry name" value="YVTN repeat-like/Quinoprotein amine dehydrogenase"/>
    <property type="match status" value="2"/>
</dbReference>
<feature type="region of interest" description="Disordered" evidence="6">
    <location>
        <begin position="1"/>
        <end position="44"/>
    </location>
</feature>
<dbReference type="PANTHER" id="PTHR13720">
    <property type="entry name" value="WD-40 REPEAT PROTEIN"/>
    <property type="match status" value="1"/>
</dbReference>
<dbReference type="SUPFAM" id="SSF50998">
    <property type="entry name" value="Quinoprotein alcohol dehydrogenase-like"/>
    <property type="match status" value="1"/>
</dbReference>
<dbReference type="InterPro" id="IPR015943">
    <property type="entry name" value="WD40/YVTN_repeat-like_dom_sf"/>
</dbReference>
<dbReference type="RefSeq" id="XP_044542913.1">
    <property type="nucleotide sequence ID" value="XM_044687526.1"/>
</dbReference>
<dbReference type="SUPFAM" id="SSF47473">
    <property type="entry name" value="EF-hand"/>
    <property type="match status" value="1"/>
</dbReference>
<protein>
    <recommendedName>
        <fullName evidence="5">Cilia- and flagella-associated protein 251</fullName>
    </recommendedName>
</protein>
<dbReference type="GeneID" id="68104282"/>
<sequence>MYEPHDLEEELSIHEEQRIEDRESQEQIDSSETIQNEETNEEEVSHVNEVLYTSEMNHNEENEIEIGEEETNEHHPYEALDNIDEESTNIQTMMNDGNFDENGLKVVEEEYSELNETKNVNESINQSILDETNIRSIQEAKDDDSALDLHWVFGMNKDTLGGMHNLCDETRKEVFYIAGNVGIIYKYETKEQILLQGHTNMITCSSVSMDKKWIVTADSGKENMIVVWDSVKGIPVKTIFDPHPVGIQSVDISSDSLFIYSLSKPSSEGEQQISLWEWTESNEGALVTVTAPSGEPQTLLRCHHSNPNIFLTNGPKSILFWEHEDATLEFFSPSVTKSDFGSASSEFVQTTFVAGTTMAASGTTDGEIVLWERKIYPDRESKEIEKEAMKFVKIHPGFSVNFITCVGPYIVTGGSDGFVKFLDHKLRLEAWFEEFDLGPITSISFDKSRGKQRPDIAMTEEDLESMVRKNDEFYCPDFIIQTRSGFLAKATSTSFSDYDVEGMKGRILVISQNESIQTLAGEYLAVGCTNGHVKFFDAVLFTEIPSLAYRPSKACIQSLKFSHDSLFLAFSDSDNCVGVFKFMPNPQKKGAGKDEWIYIGRFKSHKKAITGLEFGVEPYGDIPRLMSVSEDRRLIEYDLENSSIQGGLKVKTIHRVSQDAIPTAFLWTRDENVIETYPNEKKYFDGLLFANDQYKIMSFITPFGNRDTRCNRTILSPTYGGPLNRLLLVPNIHYKDGSTLPEYQPPKLVAYSTFEKVIGLIALPLDGNPKHHMGLIAHSGEITSCVVSPDGKYLFTAGGSDCIVNQWEINGNPLFKNKEIDEGIEPYVSLIEGGAQGEFFQEVQQYFYYAQIRSQGEITTSERKITGSVPINQVPDLVRSLGFYATQWEIQNMINELRVIKGVADPSETNSSVDKKRSSLPSKKEPEIFIDFNTFVKIYVNHRPVFGIQRKDIEEAFQKLGSEPITGFINKTELFQKLKSMGEIMTENDLNDCLSKLLKEAVTVASLEERFTSIEFAEKLLGFTEENA</sequence>
<dbReference type="GO" id="GO:0031514">
    <property type="term" value="C:motile cilium"/>
    <property type="evidence" value="ECO:0007669"/>
    <property type="project" value="TreeGrafter"/>
</dbReference>
<accession>A0AA88GFP2</accession>
<dbReference type="InterPro" id="IPR011047">
    <property type="entry name" value="Quinoprotein_ADH-like_sf"/>
</dbReference>
<keyword evidence="8" id="KW-1185">Reference proteome</keyword>
<organism evidence="7 8">
    <name type="scientific">Naegleria lovaniensis</name>
    <name type="common">Amoeba</name>
    <dbReference type="NCBI Taxonomy" id="51637"/>
    <lineage>
        <taxon>Eukaryota</taxon>
        <taxon>Discoba</taxon>
        <taxon>Heterolobosea</taxon>
        <taxon>Tetramitia</taxon>
        <taxon>Eutetramitia</taxon>
        <taxon>Vahlkampfiidae</taxon>
        <taxon>Naegleria</taxon>
    </lineage>
</organism>
<dbReference type="AlphaFoldDB" id="A0AA88GFP2"/>
<dbReference type="InterPro" id="IPR001680">
    <property type="entry name" value="WD40_rpt"/>
</dbReference>
<comment type="subcellular location">
    <subcellularLocation>
        <location evidence="1">Cell projection</location>
        <location evidence="1">Cilium</location>
    </subcellularLocation>
</comment>
<dbReference type="SMART" id="SM00320">
    <property type="entry name" value="WD40"/>
    <property type="match status" value="8"/>
</dbReference>
<evidence type="ECO:0000313" key="8">
    <source>
        <dbReference type="Proteomes" id="UP000816034"/>
    </source>
</evidence>
<proteinExistence type="predicted"/>
<reference evidence="7 8" key="1">
    <citation type="journal article" date="2018" name="BMC Genomics">
        <title>The genome of Naegleria lovaniensis, the basis for a comparative approach to unravel pathogenicity factors of the human pathogenic amoeba N. fowleri.</title>
        <authorList>
            <person name="Liechti N."/>
            <person name="Schurch N."/>
            <person name="Bruggmann R."/>
            <person name="Wittwer M."/>
        </authorList>
    </citation>
    <scope>NUCLEOTIDE SEQUENCE [LARGE SCALE GENOMIC DNA]</scope>
    <source>
        <strain evidence="7 8">ATCC 30569</strain>
    </source>
</reference>
<keyword evidence="4" id="KW-0966">Cell projection</keyword>
<dbReference type="EMBL" id="PYSW02000051">
    <property type="protein sequence ID" value="KAG2373739.1"/>
    <property type="molecule type" value="Genomic_DNA"/>
</dbReference>
<gene>
    <name evidence="7" type="ORF">C9374_011828</name>
</gene>
<dbReference type="Proteomes" id="UP000816034">
    <property type="component" value="Unassembled WGS sequence"/>
</dbReference>
<dbReference type="Gene3D" id="1.10.238.10">
    <property type="entry name" value="EF-hand"/>
    <property type="match status" value="1"/>
</dbReference>